<dbReference type="RefSeq" id="WP_157708828.1">
    <property type="nucleotide sequence ID" value="NZ_CP034348.1"/>
</dbReference>
<dbReference type="PANTHER" id="PTHR43213">
    <property type="entry name" value="BIFUNCTIONAL DTTP/UTP PYROPHOSPHATASE/METHYLTRANSFERASE PROTEIN-RELATED"/>
    <property type="match status" value="1"/>
</dbReference>
<keyword evidence="2 4" id="KW-0378">Hydrolase</keyword>
<dbReference type="InterPro" id="IPR029001">
    <property type="entry name" value="ITPase-like_fam"/>
</dbReference>
<dbReference type="GO" id="GO:0047429">
    <property type="term" value="F:nucleoside triphosphate diphosphatase activity"/>
    <property type="evidence" value="ECO:0007669"/>
    <property type="project" value="UniProtKB-EC"/>
</dbReference>
<dbReference type="PANTHER" id="PTHR43213:SF5">
    <property type="entry name" value="BIFUNCTIONAL DTTP_UTP PYROPHOSPHATASE_METHYLTRANSFERASE PROTEIN-RELATED"/>
    <property type="match status" value="1"/>
</dbReference>
<dbReference type="PIRSF" id="PIRSF006305">
    <property type="entry name" value="Maf"/>
    <property type="match status" value="1"/>
</dbReference>
<feature type="active site" description="Proton acceptor" evidence="4">
    <location>
        <position position="76"/>
    </location>
</feature>
<evidence type="ECO:0000313" key="6">
    <source>
        <dbReference type="Proteomes" id="UP000428330"/>
    </source>
</evidence>
<comment type="catalytic activity">
    <reaction evidence="4">
        <text>a 2'-deoxyribonucleoside 5'-triphosphate + H2O = a 2'-deoxyribonucleoside 5'-phosphate + diphosphate + H(+)</text>
        <dbReference type="Rhea" id="RHEA:44644"/>
        <dbReference type="ChEBI" id="CHEBI:15377"/>
        <dbReference type="ChEBI" id="CHEBI:15378"/>
        <dbReference type="ChEBI" id="CHEBI:33019"/>
        <dbReference type="ChEBI" id="CHEBI:61560"/>
        <dbReference type="ChEBI" id="CHEBI:65317"/>
        <dbReference type="EC" id="3.6.1.9"/>
    </reaction>
</comment>
<dbReference type="EC" id="3.6.1.9" evidence="4"/>
<comment type="caution">
    <text evidence="4">Lacks conserved residue(s) required for the propagation of feature annotation.</text>
</comment>
<reference evidence="6" key="1">
    <citation type="submission" date="2018-12" db="EMBL/GenBank/DDBJ databases">
        <title>Complete genome sequence of Roseovarius sp. MME-070.</title>
        <authorList>
            <person name="Nam Y.-D."/>
            <person name="Kang J."/>
            <person name="Chung W.-H."/>
            <person name="Park Y.S."/>
        </authorList>
    </citation>
    <scope>NUCLEOTIDE SEQUENCE [LARGE SCALE GENOMIC DNA]</scope>
    <source>
        <strain evidence="6">MME-070</strain>
    </source>
</reference>
<keyword evidence="4" id="KW-0963">Cytoplasm</keyword>
<comment type="catalytic activity">
    <reaction evidence="4">
        <text>a ribonucleoside 5'-triphosphate + H2O = a ribonucleoside 5'-phosphate + diphosphate + H(+)</text>
        <dbReference type="Rhea" id="RHEA:23996"/>
        <dbReference type="ChEBI" id="CHEBI:15377"/>
        <dbReference type="ChEBI" id="CHEBI:15378"/>
        <dbReference type="ChEBI" id="CHEBI:33019"/>
        <dbReference type="ChEBI" id="CHEBI:58043"/>
        <dbReference type="ChEBI" id="CHEBI:61557"/>
        <dbReference type="EC" id="3.6.1.9"/>
    </reaction>
</comment>
<dbReference type="OrthoDB" id="9813962at2"/>
<gene>
    <name evidence="5" type="primary">maf</name>
    <name evidence="5" type="ORF">EI983_18520</name>
</gene>
<name>A0A6I6J5U7_9RHOB</name>
<organism evidence="5 6">
    <name type="scientific">Roseovarius faecimaris</name>
    <dbReference type="NCBI Taxonomy" id="2494550"/>
    <lineage>
        <taxon>Bacteria</taxon>
        <taxon>Pseudomonadati</taxon>
        <taxon>Pseudomonadota</taxon>
        <taxon>Alphaproteobacteria</taxon>
        <taxon>Rhodobacterales</taxon>
        <taxon>Roseobacteraceae</taxon>
        <taxon>Roseovarius</taxon>
    </lineage>
</organism>
<dbReference type="SUPFAM" id="SSF52972">
    <property type="entry name" value="ITPase-like"/>
    <property type="match status" value="1"/>
</dbReference>
<evidence type="ECO:0000313" key="5">
    <source>
        <dbReference type="EMBL" id="QGY00149.1"/>
    </source>
</evidence>
<dbReference type="CDD" id="cd00555">
    <property type="entry name" value="Maf"/>
    <property type="match status" value="1"/>
</dbReference>
<comment type="similarity">
    <text evidence="4">Belongs to the Maf family.</text>
</comment>
<protein>
    <recommendedName>
        <fullName evidence="4">Nucleoside triphosphate pyrophosphatase</fullName>
        <ecNumber evidence="4">3.6.1.9</ecNumber>
    </recommendedName>
    <alternativeName>
        <fullName evidence="4">Nucleotide pyrophosphatase</fullName>
        <shortName evidence="4">Nucleotide PPase</shortName>
    </alternativeName>
</protein>
<dbReference type="HAMAP" id="MF_00528">
    <property type="entry name" value="Maf"/>
    <property type="match status" value="1"/>
</dbReference>
<dbReference type="GO" id="GO:0009117">
    <property type="term" value="P:nucleotide metabolic process"/>
    <property type="evidence" value="ECO:0007669"/>
    <property type="project" value="UniProtKB-KW"/>
</dbReference>
<comment type="function">
    <text evidence="4">Nucleoside triphosphate pyrophosphatase. May have a dual role in cell division arrest and in preventing the incorporation of modified nucleotides into cellular nucleic acids.</text>
</comment>
<proteinExistence type="inferred from homology"/>
<dbReference type="NCBIfam" id="TIGR00172">
    <property type="entry name" value="maf"/>
    <property type="match status" value="1"/>
</dbReference>
<keyword evidence="6" id="KW-1185">Reference proteome</keyword>
<sequence>MSQPLILASGSEIRQVLLRNAGLAFEVEKPRVDEETVRHAMQAEGAPPRDVADMLAELKAQKVSAKFPAALVIGCDQVLAIDGEIFAKPETRDEARAQLEKLRGAQHRLISAAVICEGGRPVWRKIGVVKMTMRDFSDAYLDAYLDRNWDSIQHSVGAYKLEEEGVRLFERIDGDYFTVLGLPLLELLWFLGNRGVIET</sequence>
<keyword evidence="3 4" id="KW-0546">Nucleotide metabolism</keyword>
<evidence type="ECO:0000256" key="3">
    <source>
        <dbReference type="ARBA" id="ARBA00023080"/>
    </source>
</evidence>
<dbReference type="EMBL" id="CP034348">
    <property type="protein sequence ID" value="QGY00149.1"/>
    <property type="molecule type" value="Genomic_DNA"/>
</dbReference>
<dbReference type="Gene3D" id="3.90.950.10">
    <property type="match status" value="1"/>
</dbReference>
<dbReference type="Proteomes" id="UP000428330">
    <property type="component" value="Chromosome"/>
</dbReference>
<dbReference type="InterPro" id="IPR003697">
    <property type="entry name" value="Maf-like"/>
</dbReference>
<dbReference type="AlphaFoldDB" id="A0A6I6J5U7"/>
<dbReference type="Pfam" id="PF02545">
    <property type="entry name" value="Maf"/>
    <property type="match status" value="1"/>
</dbReference>
<dbReference type="GO" id="GO:0005737">
    <property type="term" value="C:cytoplasm"/>
    <property type="evidence" value="ECO:0007669"/>
    <property type="project" value="UniProtKB-SubCell"/>
</dbReference>
<evidence type="ECO:0000256" key="4">
    <source>
        <dbReference type="HAMAP-Rule" id="MF_00528"/>
    </source>
</evidence>
<accession>A0A6I6J5U7</accession>
<comment type="subcellular location">
    <subcellularLocation>
        <location evidence="4">Cytoplasm</location>
    </subcellularLocation>
</comment>
<evidence type="ECO:0000256" key="1">
    <source>
        <dbReference type="ARBA" id="ARBA00001968"/>
    </source>
</evidence>
<dbReference type="KEGG" id="rom:EI983_18520"/>
<comment type="cofactor">
    <cofactor evidence="1 4">
        <name>a divalent metal cation</name>
        <dbReference type="ChEBI" id="CHEBI:60240"/>
    </cofactor>
</comment>
<evidence type="ECO:0000256" key="2">
    <source>
        <dbReference type="ARBA" id="ARBA00022801"/>
    </source>
</evidence>